<proteinExistence type="predicted"/>
<dbReference type="EMBL" id="GBXM01023028">
    <property type="protein sequence ID" value="JAH85549.1"/>
    <property type="molecule type" value="Transcribed_RNA"/>
</dbReference>
<reference evidence="1" key="1">
    <citation type="submission" date="2014-11" db="EMBL/GenBank/DDBJ databases">
        <authorList>
            <person name="Amaro Gonzalez C."/>
        </authorList>
    </citation>
    <scope>NUCLEOTIDE SEQUENCE</scope>
</reference>
<evidence type="ECO:0000313" key="1">
    <source>
        <dbReference type="EMBL" id="JAH85549.1"/>
    </source>
</evidence>
<sequence length="35" mass="4027">MLFRQNPNRGILGVIRFPLTNKMYTLHSAKLLVSP</sequence>
<organism evidence="1">
    <name type="scientific">Anguilla anguilla</name>
    <name type="common">European freshwater eel</name>
    <name type="synonym">Muraena anguilla</name>
    <dbReference type="NCBI Taxonomy" id="7936"/>
    <lineage>
        <taxon>Eukaryota</taxon>
        <taxon>Metazoa</taxon>
        <taxon>Chordata</taxon>
        <taxon>Craniata</taxon>
        <taxon>Vertebrata</taxon>
        <taxon>Euteleostomi</taxon>
        <taxon>Actinopterygii</taxon>
        <taxon>Neopterygii</taxon>
        <taxon>Teleostei</taxon>
        <taxon>Anguilliformes</taxon>
        <taxon>Anguillidae</taxon>
        <taxon>Anguilla</taxon>
    </lineage>
</organism>
<reference evidence="1" key="2">
    <citation type="journal article" date="2015" name="Fish Shellfish Immunol.">
        <title>Early steps in the European eel (Anguilla anguilla)-Vibrio vulnificus interaction in the gills: Role of the RtxA13 toxin.</title>
        <authorList>
            <person name="Callol A."/>
            <person name="Pajuelo D."/>
            <person name="Ebbesson L."/>
            <person name="Teles M."/>
            <person name="MacKenzie S."/>
            <person name="Amaro C."/>
        </authorList>
    </citation>
    <scope>NUCLEOTIDE SEQUENCE</scope>
</reference>
<name>A0A0E9W5A3_ANGAN</name>
<accession>A0A0E9W5A3</accession>
<protein>
    <submittedName>
        <fullName evidence="1">Uncharacterized protein</fullName>
    </submittedName>
</protein>
<dbReference type="AlphaFoldDB" id="A0A0E9W5A3"/>